<dbReference type="RefSeq" id="WP_407049146.1">
    <property type="nucleotide sequence ID" value="NZ_CP158568.1"/>
</dbReference>
<sequence length="165" mass="17385">MSRLLWWIVGVPVGIVLVALAVANRKPVVVSLDPFNAAAPALALPVPLFLLVFGALILGVVLGGVAAWASQRGAPRPAPVPGRGLAAARRARSSARRGGGAGRPRGRHRPRPARSAPRRLIPGGRGRAPRLPSAIRPDRGHGFDARRVAIAPPVDRTNSHAQHFR</sequence>
<dbReference type="EMBL" id="CP158568">
    <property type="protein sequence ID" value="XBY44050.1"/>
    <property type="molecule type" value="Genomic_DNA"/>
</dbReference>
<keyword evidence="2" id="KW-0812">Transmembrane</keyword>
<feature type="compositionally biased region" description="Basic and acidic residues" evidence="1">
    <location>
        <begin position="136"/>
        <end position="147"/>
    </location>
</feature>
<feature type="region of interest" description="Disordered" evidence="1">
    <location>
        <begin position="71"/>
        <end position="165"/>
    </location>
</feature>
<feature type="compositionally biased region" description="Low complexity" evidence="1">
    <location>
        <begin position="71"/>
        <end position="88"/>
    </location>
</feature>
<reference evidence="3" key="1">
    <citation type="submission" date="2024-06" db="EMBL/GenBank/DDBJ databases">
        <title>Methylostella associata gen. nov., sp. nov., a novel Ancalomicrobiaceae-affiliated facultatively methylotrophic bacteria that feed on methanotrophs of the genus Methylococcus.</title>
        <authorList>
            <person name="Saltykova V."/>
            <person name="Danilova O.V."/>
            <person name="Oshkin I.Y."/>
            <person name="Belova S.E."/>
            <person name="Pimenov N.V."/>
            <person name="Dedysh S.N."/>
        </authorList>
    </citation>
    <scope>NUCLEOTIDE SEQUENCE</scope>
    <source>
        <strain evidence="3">S20</strain>
    </source>
</reference>
<gene>
    <name evidence="3" type="ORF">ABS361_18660</name>
</gene>
<feature type="transmembrane region" description="Helical" evidence="2">
    <location>
        <begin position="47"/>
        <end position="69"/>
    </location>
</feature>
<protein>
    <submittedName>
        <fullName evidence="3">DUF1049 domain-containing protein</fullName>
    </submittedName>
</protein>
<keyword evidence="2" id="KW-1133">Transmembrane helix</keyword>
<evidence type="ECO:0000256" key="2">
    <source>
        <dbReference type="SAM" id="Phobius"/>
    </source>
</evidence>
<organism evidence="3">
    <name type="scientific">Methyloraptor flagellatus</name>
    <dbReference type="NCBI Taxonomy" id="3162530"/>
    <lineage>
        <taxon>Bacteria</taxon>
        <taxon>Pseudomonadati</taxon>
        <taxon>Pseudomonadota</taxon>
        <taxon>Alphaproteobacteria</taxon>
        <taxon>Hyphomicrobiales</taxon>
        <taxon>Ancalomicrobiaceae</taxon>
        <taxon>Methyloraptor</taxon>
    </lineage>
</organism>
<evidence type="ECO:0000313" key="3">
    <source>
        <dbReference type="EMBL" id="XBY44050.1"/>
    </source>
</evidence>
<keyword evidence="2" id="KW-0472">Membrane</keyword>
<name>A0AAU7X901_9HYPH</name>
<dbReference type="AlphaFoldDB" id="A0AAU7X901"/>
<evidence type="ECO:0000256" key="1">
    <source>
        <dbReference type="SAM" id="MobiDB-lite"/>
    </source>
</evidence>
<accession>A0AAU7X901</accession>
<proteinExistence type="predicted"/>
<dbReference type="KEGG" id="mflg:ABS361_18660"/>